<keyword evidence="2" id="KW-1185">Reference proteome</keyword>
<proteinExistence type="predicted"/>
<protein>
    <submittedName>
        <fullName evidence="1">Uncharacterized protein</fullName>
    </submittedName>
</protein>
<evidence type="ECO:0000313" key="1">
    <source>
        <dbReference type="EMBL" id="KAK4462683.1"/>
    </source>
</evidence>
<sequence length="221" mass="23652">MAGWGRSLEPPLKHEMTSKCGVLKMPTATGAAVHPTRCHAMHRPTSTVRAVSNMVEAWDLCGVGMILLSSTQSSSGGRPGVSEHSLDELAQCRKRRDQIVYATSAFSVVGKGRLHGQVFARRISTHFVVVVLLFADLGTAGFLSTAKLDIPSPHCVTGPLLICRIRPKVGGRRLVGLISRLLLHTLGQVGSGGLEADGSLRVMTLLRGRVTLQQGQGRQES</sequence>
<name>A0AAV9HQQ1_9PEZI</name>
<organism evidence="1 2">
    <name type="scientific">Cladorrhinum samala</name>
    <dbReference type="NCBI Taxonomy" id="585594"/>
    <lineage>
        <taxon>Eukaryota</taxon>
        <taxon>Fungi</taxon>
        <taxon>Dikarya</taxon>
        <taxon>Ascomycota</taxon>
        <taxon>Pezizomycotina</taxon>
        <taxon>Sordariomycetes</taxon>
        <taxon>Sordariomycetidae</taxon>
        <taxon>Sordariales</taxon>
        <taxon>Podosporaceae</taxon>
        <taxon>Cladorrhinum</taxon>
    </lineage>
</organism>
<gene>
    <name evidence="1" type="ORF">QBC42DRAFT_251329</name>
</gene>
<dbReference type="AlphaFoldDB" id="A0AAV9HQQ1"/>
<reference evidence="1" key="2">
    <citation type="submission" date="2023-06" db="EMBL/GenBank/DDBJ databases">
        <authorList>
            <consortium name="Lawrence Berkeley National Laboratory"/>
            <person name="Mondo S.J."/>
            <person name="Hensen N."/>
            <person name="Bonometti L."/>
            <person name="Westerberg I."/>
            <person name="Brannstrom I.O."/>
            <person name="Guillou S."/>
            <person name="Cros-Aarteil S."/>
            <person name="Calhoun S."/>
            <person name="Haridas S."/>
            <person name="Kuo A."/>
            <person name="Pangilinan J."/>
            <person name="Riley R."/>
            <person name="Labutti K."/>
            <person name="Andreopoulos B."/>
            <person name="Lipzen A."/>
            <person name="Chen C."/>
            <person name="Yanf M."/>
            <person name="Daum C."/>
            <person name="Ng V."/>
            <person name="Clum A."/>
            <person name="Steindorff A."/>
            <person name="Ohm R."/>
            <person name="Martin F."/>
            <person name="Silar P."/>
            <person name="Natvig D."/>
            <person name="Lalanne C."/>
            <person name="Gautier V."/>
            <person name="Ament-Velasquez S.L."/>
            <person name="Kruys A."/>
            <person name="Hutchinson M.I."/>
            <person name="Powell A.J."/>
            <person name="Barry K."/>
            <person name="Miller A.N."/>
            <person name="Grigoriev I.V."/>
            <person name="Debuchy R."/>
            <person name="Gladieux P."/>
            <person name="Thoren M.H."/>
            <person name="Johannesson H."/>
        </authorList>
    </citation>
    <scope>NUCLEOTIDE SEQUENCE</scope>
    <source>
        <strain evidence="1">PSN324</strain>
    </source>
</reference>
<reference evidence="1" key="1">
    <citation type="journal article" date="2023" name="Mol. Phylogenet. Evol.">
        <title>Genome-scale phylogeny and comparative genomics of the fungal order Sordariales.</title>
        <authorList>
            <person name="Hensen N."/>
            <person name="Bonometti L."/>
            <person name="Westerberg I."/>
            <person name="Brannstrom I.O."/>
            <person name="Guillou S."/>
            <person name="Cros-Aarteil S."/>
            <person name="Calhoun S."/>
            <person name="Haridas S."/>
            <person name="Kuo A."/>
            <person name="Mondo S."/>
            <person name="Pangilinan J."/>
            <person name="Riley R."/>
            <person name="LaButti K."/>
            <person name="Andreopoulos B."/>
            <person name="Lipzen A."/>
            <person name="Chen C."/>
            <person name="Yan M."/>
            <person name="Daum C."/>
            <person name="Ng V."/>
            <person name="Clum A."/>
            <person name="Steindorff A."/>
            <person name="Ohm R.A."/>
            <person name="Martin F."/>
            <person name="Silar P."/>
            <person name="Natvig D.O."/>
            <person name="Lalanne C."/>
            <person name="Gautier V."/>
            <person name="Ament-Velasquez S.L."/>
            <person name="Kruys A."/>
            <person name="Hutchinson M.I."/>
            <person name="Powell A.J."/>
            <person name="Barry K."/>
            <person name="Miller A.N."/>
            <person name="Grigoriev I.V."/>
            <person name="Debuchy R."/>
            <person name="Gladieux P."/>
            <person name="Hiltunen Thoren M."/>
            <person name="Johannesson H."/>
        </authorList>
    </citation>
    <scope>NUCLEOTIDE SEQUENCE</scope>
    <source>
        <strain evidence="1">PSN324</strain>
    </source>
</reference>
<comment type="caution">
    <text evidence="1">The sequence shown here is derived from an EMBL/GenBank/DDBJ whole genome shotgun (WGS) entry which is preliminary data.</text>
</comment>
<evidence type="ECO:0000313" key="2">
    <source>
        <dbReference type="Proteomes" id="UP001321749"/>
    </source>
</evidence>
<accession>A0AAV9HQQ1</accession>
<dbReference type="Proteomes" id="UP001321749">
    <property type="component" value="Unassembled WGS sequence"/>
</dbReference>
<dbReference type="EMBL" id="MU864969">
    <property type="protein sequence ID" value="KAK4462683.1"/>
    <property type="molecule type" value="Genomic_DNA"/>
</dbReference>